<dbReference type="OrthoDB" id="2574468at2759"/>
<evidence type="ECO:0000313" key="2">
    <source>
        <dbReference type="EMBL" id="OCF36761.1"/>
    </source>
</evidence>
<proteinExistence type="predicted"/>
<dbReference type="EMBL" id="KI669494">
    <property type="protein sequence ID" value="OCF36761.1"/>
    <property type="molecule type" value="Genomic_DNA"/>
</dbReference>
<protein>
    <submittedName>
        <fullName evidence="2">Uncharacterized protein</fullName>
    </submittedName>
</protein>
<organism evidence="2 3">
    <name type="scientific">Kwoniella heveanensis BCC8398</name>
    <dbReference type="NCBI Taxonomy" id="1296120"/>
    <lineage>
        <taxon>Eukaryota</taxon>
        <taxon>Fungi</taxon>
        <taxon>Dikarya</taxon>
        <taxon>Basidiomycota</taxon>
        <taxon>Agaricomycotina</taxon>
        <taxon>Tremellomycetes</taxon>
        <taxon>Tremellales</taxon>
        <taxon>Cryptococcaceae</taxon>
        <taxon>Kwoniella</taxon>
    </lineage>
</organism>
<feature type="compositionally biased region" description="Low complexity" evidence="1">
    <location>
        <begin position="173"/>
        <end position="184"/>
    </location>
</feature>
<reference evidence="2 3" key="1">
    <citation type="submission" date="2013-07" db="EMBL/GenBank/DDBJ databases">
        <title>The Genome Sequence of Cryptococcus heveanensis BCC8398.</title>
        <authorList>
            <consortium name="The Broad Institute Genome Sequencing Platform"/>
            <person name="Cuomo C."/>
            <person name="Litvintseva A."/>
            <person name="Chen Y."/>
            <person name="Heitman J."/>
            <person name="Sun S."/>
            <person name="Springer D."/>
            <person name="Dromer F."/>
            <person name="Young S.K."/>
            <person name="Zeng Q."/>
            <person name="Gargeya S."/>
            <person name="Fitzgerald M."/>
            <person name="Abouelleil A."/>
            <person name="Alvarado L."/>
            <person name="Berlin A.M."/>
            <person name="Chapman S.B."/>
            <person name="Dewar J."/>
            <person name="Goldberg J."/>
            <person name="Griggs A."/>
            <person name="Gujja S."/>
            <person name="Hansen M."/>
            <person name="Howarth C."/>
            <person name="Imamovic A."/>
            <person name="Larimer J."/>
            <person name="McCowan C."/>
            <person name="Murphy C."/>
            <person name="Pearson M."/>
            <person name="Priest M."/>
            <person name="Roberts A."/>
            <person name="Saif S."/>
            <person name="Shea T."/>
            <person name="Sykes S."/>
            <person name="Wortman J."/>
            <person name="Nusbaum C."/>
            <person name="Birren B."/>
        </authorList>
    </citation>
    <scope>NUCLEOTIDE SEQUENCE [LARGE SCALE GENOMIC DNA]</scope>
    <source>
        <strain evidence="2 3">BCC8398</strain>
    </source>
</reference>
<dbReference type="Proteomes" id="UP000092666">
    <property type="component" value="Unassembled WGS sequence"/>
</dbReference>
<dbReference type="AlphaFoldDB" id="A0A1B9H0G5"/>
<evidence type="ECO:0000256" key="1">
    <source>
        <dbReference type="SAM" id="MobiDB-lite"/>
    </source>
</evidence>
<name>A0A1B9H0G5_9TREE</name>
<accession>A0A1B9H0G5</accession>
<reference evidence="3" key="2">
    <citation type="submission" date="2013-12" db="EMBL/GenBank/DDBJ databases">
        <title>Evolution of pathogenesis and genome organization in the Tremellales.</title>
        <authorList>
            <person name="Cuomo C."/>
            <person name="Litvintseva A."/>
            <person name="Heitman J."/>
            <person name="Chen Y."/>
            <person name="Sun S."/>
            <person name="Springer D."/>
            <person name="Dromer F."/>
            <person name="Young S."/>
            <person name="Zeng Q."/>
            <person name="Chapman S."/>
            <person name="Gujja S."/>
            <person name="Saif S."/>
            <person name="Birren B."/>
        </authorList>
    </citation>
    <scope>NUCLEOTIDE SEQUENCE [LARGE SCALE GENOMIC DNA]</scope>
    <source>
        <strain evidence="3">BCC8398</strain>
    </source>
</reference>
<gene>
    <name evidence="2" type="ORF">I316_01357</name>
</gene>
<evidence type="ECO:0000313" key="3">
    <source>
        <dbReference type="Proteomes" id="UP000092666"/>
    </source>
</evidence>
<sequence length="277" mass="29696">MTHAPFAMFNNNNAMPSSSAFKAKRKRMSWGMDEEEAAKHIRVRSPTMQHAYPLPELMTDHSNSASDDDQAMDQDMDMNDDVNVHMAMGMSASHADARDHHGQDNGYVFSSGGSGGFGFGPGAEEDELELEMMDGMGAGAMKSSFPASYGSLTPHPNPNHFSNAHYQSSLSSHVNGHIHNGNGNFPSHNSQRATSPLAAQAFSTSLPAPAAARGLMQPAYAGPVPIGANEVEKARMQHGPGCKSIPKLVLSEYPDPTTGRRSLWSLCNDCGACEMTQ</sequence>
<keyword evidence="3" id="KW-1185">Reference proteome</keyword>
<feature type="region of interest" description="Disordered" evidence="1">
    <location>
        <begin position="172"/>
        <end position="192"/>
    </location>
</feature>